<sequence length="79" mass="8562">MATTQTLPTFDHTSSLDSGNSSRRNPRQNAATGASAAGVRALSAQLVAFYFRAPIKAFFRTRVDYMVCGCIVPSPAWLH</sequence>
<reference evidence="2" key="1">
    <citation type="submission" date="2025-02" db="EMBL/GenBank/DDBJ databases">
        <authorList>
            <consortium name="NCBI Genome Project"/>
        </authorList>
    </citation>
    <scope>NUCLEOTIDE SEQUENCE</scope>
</reference>
<dbReference type="RefSeq" id="XP_001392114.3">
    <property type="nucleotide sequence ID" value="XM_001392077.3"/>
</dbReference>
<dbReference type="KEGG" id="ang:An07g10395"/>
<organism evidence="2">
    <name type="scientific">Aspergillus niger</name>
    <dbReference type="NCBI Taxonomy" id="5061"/>
    <lineage>
        <taxon>Eukaryota</taxon>
        <taxon>Fungi</taxon>
        <taxon>Dikarya</taxon>
        <taxon>Ascomycota</taxon>
        <taxon>Pezizomycotina</taxon>
        <taxon>Eurotiomycetes</taxon>
        <taxon>Eurotiomycetidae</taxon>
        <taxon>Eurotiales</taxon>
        <taxon>Aspergillaceae</taxon>
        <taxon>Aspergillus</taxon>
        <taxon>Aspergillus subgen. Circumdati</taxon>
    </lineage>
</organism>
<protein>
    <submittedName>
        <fullName evidence="2">Uncharacterized protein</fullName>
    </submittedName>
</protein>
<dbReference type="GeneID" id="4982308"/>
<dbReference type="AlphaFoldDB" id="A0AAJ6VPI5"/>
<proteinExistence type="predicted"/>
<feature type="region of interest" description="Disordered" evidence="1">
    <location>
        <begin position="1"/>
        <end position="34"/>
    </location>
</feature>
<evidence type="ECO:0000256" key="1">
    <source>
        <dbReference type="SAM" id="MobiDB-lite"/>
    </source>
</evidence>
<reference evidence="2" key="2">
    <citation type="submission" date="2025-08" db="UniProtKB">
        <authorList>
            <consortium name="RefSeq"/>
        </authorList>
    </citation>
    <scope>IDENTIFICATION</scope>
</reference>
<feature type="compositionally biased region" description="Polar residues" evidence="1">
    <location>
        <begin position="1"/>
        <end position="29"/>
    </location>
</feature>
<gene>
    <name evidence="2" type="ORF">An07g10395</name>
</gene>
<name>A0AAJ6VPI5_ASPNG</name>
<evidence type="ECO:0000313" key="2">
    <source>
        <dbReference type="RefSeq" id="XP_001392114.3"/>
    </source>
</evidence>
<accession>A0AAJ6VPI5</accession>